<feature type="binding site" evidence="6">
    <location>
        <position position="145"/>
    </location>
    <ligand>
        <name>FMN</name>
        <dbReference type="ChEBI" id="CHEBI:58210"/>
    </ligand>
</feature>
<feature type="binding site" evidence="6">
    <location>
        <position position="58"/>
    </location>
    <ligand>
        <name>FMN</name>
        <dbReference type="ChEBI" id="CHEBI:58210"/>
    </ligand>
</feature>
<dbReference type="SUPFAM" id="SSF51679">
    <property type="entry name" value="Bacterial luciferase-like"/>
    <property type="match status" value="1"/>
</dbReference>
<dbReference type="AlphaFoldDB" id="A0A2N0Z029"/>
<evidence type="ECO:0000256" key="3">
    <source>
        <dbReference type="ARBA" id="ARBA00023002"/>
    </source>
</evidence>
<dbReference type="EMBL" id="PISE01000031">
    <property type="protein sequence ID" value="PKG22866.1"/>
    <property type="molecule type" value="Genomic_DNA"/>
</dbReference>
<evidence type="ECO:0000256" key="2">
    <source>
        <dbReference type="ARBA" id="ARBA00022643"/>
    </source>
</evidence>
<feature type="domain" description="Luciferase-like" evidence="7">
    <location>
        <begin position="32"/>
        <end position="383"/>
    </location>
</feature>
<comment type="similarity">
    <text evidence="5">Belongs to the NtaA/SnaA/DszA monooxygenase family.</text>
</comment>
<keyword evidence="1 6" id="KW-0285">Flavoprotein</keyword>
<sequence>MANHKKIKFGAIIHGIGGTTDGWRHPSVQADASVSLPFYKERAQLAEKGKFSFVFIADGLSITEKSLPHFLNRFEPITLLTALAGATEKIGLVGTLSTSYSEPFNVARQFLSLDHLSLGRAGWNVVTSPSAGAAQNFNGDELPAHQTRYKKAAEHLEVVKGLWDSWEDGAFIRNKETGQFFDSKKLHALNHKGEFFSVKGPLNLERSDQGYPVIFQAGSSETGRNFAAESADAVFTGHDTLEEARGFYKDIKDKAVHNGRKADDVLIFPGISPIIADSVEEAQKIYEDFIRLVPIDHAITYLGRFFDHFDFSAYPLDSPFPDIGDVGKEAFQSTTDKIKKMAKENNLTLRQVAQQVAVPKSTFIGTPTIVADKLQSWFESEGADGFIIHTDIPNQLEHFVERVVPILQDRGIYEKEYTGNTLREHLGLLVPDNRNSKTNTSYIEL</sequence>
<keyword evidence="2 6" id="KW-0288">FMN</keyword>
<dbReference type="InterPro" id="IPR036661">
    <property type="entry name" value="Luciferase-like_sf"/>
</dbReference>
<evidence type="ECO:0000313" key="9">
    <source>
        <dbReference type="Proteomes" id="UP000233375"/>
    </source>
</evidence>
<dbReference type="PANTHER" id="PTHR30011:SF16">
    <property type="entry name" value="C2H2 FINGER DOMAIN TRANSCRIPTION FACTOR (EUROFUNG)-RELATED"/>
    <property type="match status" value="1"/>
</dbReference>
<keyword evidence="9" id="KW-1185">Reference proteome</keyword>
<accession>A0A2N0Z029</accession>
<gene>
    <name evidence="8" type="ORF">CWS01_14375</name>
</gene>
<dbReference type="Pfam" id="PF00296">
    <property type="entry name" value="Bac_luciferase"/>
    <property type="match status" value="1"/>
</dbReference>
<dbReference type="CDD" id="cd01095">
    <property type="entry name" value="Nitrilotriacetate_monoxgenase"/>
    <property type="match status" value="1"/>
</dbReference>
<protein>
    <submittedName>
        <fullName evidence="8">LLM class flavin-dependent oxidoreductase</fullName>
    </submittedName>
</protein>
<dbReference type="RefSeq" id="WP_101177887.1">
    <property type="nucleotide sequence ID" value="NZ_PISE01000031.1"/>
</dbReference>
<dbReference type="OrthoDB" id="3265338at2"/>
<dbReference type="Gene3D" id="3.20.20.30">
    <property type="entry name" value="Luciferase-like domain"/>
    <property type="match status" value="1"/>
</dbReference>
<feature type="binding site" evidence="6">
    <location>
        <position position="149"/>
    </location>
    <ligand>
        <name>FMN</name>
        <dbReference type="ChEBI" id="CHEBI:58210"/>
    </ligand>
</feature>
<organism evidence="8 9">
    <name type="scientific">Niallia nealsonii</name>
    <dbReference type="NCBI Taxonomy" id="115979"/>
    <lineage>
        <taxon>Bacteria</taxon>
        <taxon>Bacillati</taxon>
        <taxon>Bacillota</taxon>
        <taxon>Bacilli</taxon>
        <taxon>Bacillales</taxon>
        <taxon>Bacillaceae</taxon>
        <taxon>Niallia</taxon>
    </lineage>
</organism>
<dbReference type="InterPro" id="IPR051260">
    <property type="entry name" value="Diverse_substr_monoxygenases"/>
</dbReference>
<feature type="binding site" evidence="6">
    <location>
        <position position="220"/>
    </location>
    <ligand>
        <name>FMN</name>
        <dbReference type="ChEBI" id="CHEBI:58210"/>
    </ligand>
</feature>
<name>A0A2N0Z029_9BACI</name>
<dbReference type="Proteomes" id="UP000233375">
    <property type="component" value="Unassembled WGS sequence"/>
</dbReference>
<evidence type="ECO:0000256" key="4">
    <source>
        <dbReference type="ARBA" id="ARBA00023033"/>
    </source>
</evidence>
<evidence type="ECO:0000313" key="8">
    <source>
        <dbReference type="EMBL" id="PKG22866.1"/>
    </source>
</evidence>
<dbReference type="PANTHER" id="PTHR30011">
    <property type="entry name" value="ALKANESULFONATE MONOOXYGENASE-RELATED"/>
    <property type="match status" value="1"/>
</dbReference>
<evidence type="ECO:0000256" key="1">
    <source>
        <dbReference type="ARBA" id="ARBA00022630"/>
    </source>
</evidence>
<dbReference type="InterPro" id="IPR016215">
    <property type="entry name" value="NTA_MOA"/>
</dbReference>
<reference evidence="8 9" key="1">
    <citation type="journal article" date="2003" name="Int. J. Syst. Evol. Microbiol.">
        <title>Bacillus nealsonii sp. nov., isolated from a spacecraft-assembly facility, whose spores are gamma-radiation resistant.</title>
        <authorList>
            <person name="Venkateswaran K."/>
            <person name="Kempf M."/>
            <person name="Chen F."/>
            <person name="Satomi M."/>
            <person name="Nicholson W."/>
            <person name="Kern R."/>
        </authorList>
    </citation>
    <scope>NUCLEOTIDE SEQUENCE [LARGE SCALE GENOMIC DNA]</scope>
    <source>
        <strain evidence="8 9">FO-92</strain>
    </source>
</reference>
<dbReference type="NCBIfam" id="TIGR03860">
    <property type="entry name" value="FMN_nitrolo"/>
    <property type="match status" value="1"/>
</dbReference>
<evidence type="ECO:0000256" key="6">
    <source>
        <dbReference type="PIRSR" id="PIRSR000337-1"/>
    </source>
</evidence>
<evidence type="ECO:0000256" key="5">
    <source>
        <dbReference type="ARBA" id="ARBA00033748"/>
    </source>
</evidence>
<dbReference type="GO" id="GO:0004497">
    <property type="term" value="F:monooxygenase activity"/>
    <property type="evidence" value="ECO:0007669"/>
    <property type="project" value="UniProtKB-KW"/>
</dbReference>
<dbReference type="GO" id="GO:0016705">
    <property type="term" value="F:oxidoreductase activity, acting on paired donors, with incorporation or reduction of molecular oxygen"/>
    <property type="evidence" value="ECO:0007669"/>
    <property type="project" value="InterPro"/>
</dbReference>
<feature type="binding site" evidence="6">
    <location>
        <position position="219"/>
    </location>
    <ligand>
        <name>FMN</name>
        <dbReference type="ChEBI" id="CHEBI:58210"/>
    </ligand>
</feature>
<feature type="binding site" evidence="6">
    <location>
        <position position="95"/>
    </location>
    <ligand>
        <name>FMN</name>
        <dbReference type="ChEBI" id="CHEBI:58210"/>
    </ligand>
</feature>
<dbReference type="InterPro" id="IPR011251">
    <property type="entry name" value="Luciferase-like_dom"/>
</dbReference>
<comment type="caution">
    <text evidence="8">The sequence shown here is derived from an EMBL/GenBank/DDBJ whole genome shotgun (WGS) entry which is preliminary data.</text>
</comment>
<keyword evidence="3" id="KW-0560">Oxidoreductase</keyword>
<proteinExistence type="inferred from homology"/>
<evidence type="ECO:0000259" key="7">
    <source>
        <dbReference type="Pfam" id="PF00296"/>
    </source>
</evidence>
<keyword evidence="4" id="KW-0503">Monooxygenase</keyword>
<dbReference type="PIRSF" id="PIRSF000337">
    <property type="entry name" value="NTA_MOA"/>
    <property type="match status" value="1"/>
</dbReference>